<evidence type="ECO:0000313" key="3">
    <source>
        <dbReference type="Proteomes" id="UP000008912"/>
    </source>
</evidence>
<keyword evidence="3" id="KW-1185">Reference proteome</keyword>
<dbReference type="AlphaFoldDB" id="A0A7N5K5Y2"/>
<organism evidence="2 3">
    <name type="scientific">Ailuropoda melanoleuca</name>
    <name type="common">Giant panda</name>
    <dbReference type="NCBI Taxonomy" id="9646"/>
    <lineage>
        <taxon>Eukaryota</taxon>
        <taxon>Metazoa</taxon>
        <taxon>Chordata</taxon>
        <taxon>Craniata</taxon>
        <taxon>Vertebrata</taxon>
        <taxon>Euteleostomi</taxon>
        <taxon>Mammalia</taxon>
        <taxon>Eutheria</taxon>
        <taxon>Laurasiatheria</taxon>
        <taxon>Carnivora</taxon>
        <taxon>Caniformia</taxon>
        <taxon>Ursidae</taxon>
        <taxon>Ailuropoda</taxon>
    </lineage>
</organism>
<dbReference type="PANTHER" id="PTHR43570:SF2">
    <property type="entry name" value="ALDEHYDE DEHYDROGENASE FAMILY 3 MEMBER B1"/>
    <property type="match status" value="1"/>
</dbReference>
<keyword evidence="1" id="KW-0560">Oxidoreductase</keyword>
<dbReference type="Gene3D" id="3.40.605.10">
    <property type="entry name" value="Aldehyde Dehydrogenase, Chain A, domain 1"/>
    <property type="match status" value="1"/>
</dbReference>
<dbReference type="InterPro" id="IPR012394">
    <property type="entry name" value="Aldehyde_DH_NAD(P)"/>
</dbReference>
<protein>
    <submittedName>
        <fullName evidence="2">Uncharacterized protein</fullName>
    </submittedName>
</protein>
<reference evidence="2 3" key="1">
    <citation type="journal article" date="2010" name="Nature">
        <title>The sequence and de novo assembly of the giant panda genome.</title>
        <authorList>
            <person name="Li R."/>
            <person name="Fan W."/>
            <person name="Tian G."/>
            <person name="Zhu H."/>
            <person name="He L."/>
            <person name="Cai J."/>
            <person name="Huang Q."/>
            <person name="Cai Q."/>
            <person name="Li B."/>
            <person name="Bai Y."/>
            <person name="Zhang Z."/>
            <person name="Zhang Y."/>
            <person name="Wang W."/>
            <person name="Li J."/>
            <person name="Wei F."/>
            <person name="Li H."/>
            <person name="Jian M."/>
            <person name="Li J."/>
            <person name="Zhang Z."/>
            <person name="Nielsen R."/>
            <person name="Li D."/>
            <person name="Gu W."/>
            <person name="Yang Z."/>
            <person name="Xuan Z."/>
            <person name="Ryder O.A."/>
            <person name="Leung F.C."/>
            <person name="Zhou Y."/>
            <person name="Cao J."/>
            <person name="Sun X."/>
            <person name="Fu Y."/>
            <person name="Fang X."/>
            <person name="Guo X."/>
            <person name="Wang B."/>
            <person name="Hou R."/>
            <person name="Shen F."/>
            <person name="Mu B."/>
            <person name="Ni P."/>
            <person name="Lin R."/>
            <person name="Qian W."/>
            <person name="Wang G."/>
            <person name="Yu C."/>
            <person name="Nie W."/>
            <person name="Wang J."/>
            <person name="Wu Z."/>
            <person name="Liang H."/>
            <person name="Min J."/>
            <person name="Wu Q."/>
            <person name="Cheng S."/>
            <person name="Ruan J."/>
            <person name="Wang M."/>
            <person name="Shi Z."/>
            <person name="Wen M."/>
            <person name="Liu B."/>
            <person name="Ren X."/>
            <person name="Zheng H."/>
            <person name="Dong D."/>
            <person name="Cook K."/>
            <person name="Shan G."/>
            <person name="Zhang H."/>
            <person name="Kosiol C."/>
            <person name="Xie X."/>
            <person name="Lu Z."/>
            <person name="Zheng H."/>
            <person name="Li Y."/>
            <person name="Steiner C.C."/>
            <person name="Lam T.T."/>
            <person name="Lin S."/>
            <person name="Zhang Q."/>
            <person name="Li G."/>
            <person name="Tian J."/>
            <person name="Gong T."/>
            <person name="Liu H."/>
            <person name="Zhang D."/>
            <person name="Fang L."/>
            <person name="Ye C."/>
            <person name="Zhang J."/>
            <person name="Hu W."/>
            <person name="Xu A."/>
            <person name="Ren Y."/>
            <person name="Zhang G."/>
            <person name="Bruford M.W."/>
            <person name="Li Q."/>
            <person name="Ma L."/>
            <person name="Guo Y."/>
            <person name="An N."/>
            <person name="Hu Y."/>
            <person name="Zheng Y."/>
            <person name="Shi Y."/>
            <person name="Li Z."/>
            <person name="Liu Q."/>
            <person name="Chen Y."/>
            <person name="Zhao J."/>
            <person name="Qu N."/>
            <person name="Zhao S."/>
            <person name="Tian F."/>
            <person name="Wang X."/>
            <person name="Wang H."/>
            <person name="Xu L."/>
            <person name="Liu X."/>
            <person name="Vinar T."/>
            <person name="Wang Y."/>
            <person name="Lam T.W."/>
            <person name="Yiu S.M."/>
            <person name="Liu S."/>
            <person name="Zhang H."/>
            <person name="Li D."/>
            <person name="Huang Y."/>
            <person name="Wang X."/>
            <person name="Yang G."/>
            <person name="Jiang Z."/>
            <person name="Wang J."/>
            <person name="Qin N."/>
            <person name="Li L."/>
            <person name="Li J."/>
            <person name="Bolund L."/>
            <person name="Kristiansen K."/>
            <person name="Wong G.K."/>
            <person name="Olson M."/>
            <person name="Zhang X."/>
            <person name="Li S."/>
            <person name="Yang H."/>
            <person name="Wang J."/>
            <person name="Wang J."/>
        </authorList>
    </citation>
    <scope>NUCLEOTIDE SEQUENCE [LARGE SCALE GENOMIC DNA]</scope>
</reference>
<dbReference type="GO" id="GO:0004028">
    <property type="term" value="F:3-chloroallyl aldehyde dehydrogenase activity"/>
    <property type="evidence" value="ECO:0007669"/>
    <property type="project" value="TreeGrafter"/>
</dbReference>
<dbReference type="GO" id="GO:0004029">
    <property type="term" value="F:aldehyde dehydrogenase (NAD+) activity"/>
    <property type="evidence" value="ECO:0007669"/>
    <property type="project" value="TreeGrafter"/>
</dbReference>
<accession>A0A7N5K5Y2</accession>
<evidence type="ECO:0000256" key="1">
    <source>
        <dbReference type="ARBA" id="ARBA00023002"/>
    </source>
</evidence>
<reference evidence="2" key="3">
    <citation type="submission" date="2025-09" db="UniProtKB">
        <authorList>
            <consortium name="Ensembl"/>
        </authorList>
    </citation>
    <scope>IDENTIFICATION</scope>
</reference>
<sequence>TELEQDTLRQLREAFSSGRTRPAEFRAAQLKGLRRFLQENKQLLQEALKRAGGVGLGTRLCSQFIAVHFTDPSLASSV</sequence>
<dbReference type="Proteomes" id="UP000008912">
    <property type="component" value="Unassembled WGS sequence"/>
</dbReference>
<name>A0A7N5K5Y2_AILME</name>
<dbReference type="GeneTree" id="ENSGT00960000191071"/>
<dbReference type="InterPro" id="IPR016162">
    <property type="entry name" value="Ald_DH_N"/>
</dbReference>
<dbReference type="Ensembl" id="ENSAMET00000026903.1">
    <property type="protein sequence ID" value="ENSAMEP00000033214.1"/>
    <property type="gene ID" value="ENSAMEG00000031445.1"/>
</dbReference>
<proteinExistence type="predicted"/>
<dbReference type="SUPFAM" id="SSF53720">
    <property type="entry name" value="ALDH-like"/>
    <property type="match status" value="1"/>
</dbReference>
<dbReference type="InterPro" id="IPR016161">
    <property type="entry name" value="Ald_DH/histidinol_DH"/>
</dbReference>
<dbReference type="GO" id="GO:0005737">
    <property type="term" value="C:cytoplasm"/>
    <property type="evidence" value="ECO:0007669"/>
    <property type="project" value="TreeGrafter"/>
</dbReference>
<dbReference type="InParanoid" id="A0A7N5K5Y2"/>
<dbReference type="GO" id="GO:0006081">
    <property type="term" value="P:aldehyde metabolic process"/>
    <property type="evidence" value="ECO:0007669"/>
    <property type="project" value="InterPro"/>
</dbReference>
<reference evidence="2" key="2">
    <citation type="submission" date="2025-08" db="UniProtKB">
        <authorList>
            <consortium name="Ensembl"/>
        </authorList>
    </citation>
    <scope>IDENTIFICATION</scope>
</reference>
<dbReference type="PANTHER" id="PTHR43570">
    <property type="entry name" value="ALDEHYDE DEHYDROGENASE"/>
    <property type="match status" value="1"/>
</dbReference>
<evidence type="ECO:0000313" key="2">
    <source>
        <dbReference type="Ensembl" id="ENSAMEP00000033214.1"/>
    </source>
</evidence>